<dbReference type="PROSITE" id="PS51257">
    <property type="entry name" value="PROKAR_LIPOPROTEIN"/>
    <property type="match status" value="1"/>
</dbReference>
<keyword evidence="5" id="KW-0998">Cell outer membrane</keyword>
<dbReference type="Pfam" id="PF07980">
    <property type="entry name" value="SusD_RagB"/>
    <property type="match status" value="1"/>
</dbReference>
<dbReference type="Pfam" id="PF14322">
    <property type="entry name" value="SusD-like_3"/>
    <property type="match status" value="1"/>
</dbReference>
<evidence type="ECO:0000259" key="6">
    <source>
        <dbReference type="Pfam" id="PF07980"/>
    </source>
</evidence>
<dbReference type="InterPro" id="IPR011990">
    <property type="entry name" value="TPR-like_helical_dom_sf"/>
</dbReference>
<dbReference type="InterPro" id="IPR012944">
    <property type="entry name" value="SusD_RagB_dom"/>
</dbReference>
<evidence type="ECO:0000256" key="3">
    <source>
        <dbReference type="ARBA" id="ARBA00022729"/>
    </source>
</evidence>
<keyword evidence="4" id="KW-0472">Membrane</keyword>
<dbReference type="GO" id="GO:0009279">
    <property type="term" value="C:cell outer membrane"/>
    <property type="evidence" value="ECO:0007669"/>
    <property type="project" value="UniProtKB-SubCell"/>
</dbReference>
<dbReference type="AlphaFoldDB" id="A0A917N045"/>
<protein>
    <submittedName>
        <fullName evidence="8">Membrane protein</fullName>
    </submittedName>
</protein>
<dbReference type="Proteomes" id="UP000662074">
    <property type="component" value="Unassembled WGS sequence"/>
</dbReference>
<dbReference type="RefSeq" id="WP_188413606.1">
    <property type="nucleotide sequence ID" value="NZ_BMDO01000001.1"/>
</dbReference>
<evidence type="ECO:0000259" key="7">
    <source>
        <dbReference type="Pfam" id="PF14322"/>
    </source>
</evidence>
<comment type="similarity">
    <text evidence="2">Belongs to the SusD family.</text>
</comment>
<feature type="domain" description="SusD-like N-terminal" evidence="7">
    <location>
        <begin position="81"/>
        <end position="226"/>
    </location>
</feature>
<evidence type="ECO:0000313" key="8">
    <source>
        <dbReference type="EMBL" id="GGI49368.1"/>
    </source>
</evidence>
<dbReference type="EMBL" id="BMDO01000001">
    <property type="protein sequence ID" value="GGI49368.1"/>
    <property type="molecule type" value="Genomic_DNA"/>
</dbReference>
<comment type="caution">
    <text evidence="8">The sequence shown here is derived from an EMBL/GenBank/DDBJ whole genome shotgun (WGS) entry which is preliminary data.</text>
</comment>
<evidence type="ECO:0000313" key="9">
    <source>
        <dbReference type="Proteomes" id="UP000662074"/>
    </source>
</evidence>
<evidence type="ECO:0000256" key="2">
    <source>
        <dbReference type="ARBA" id="ARBA00006275"/>
    </source>
</evidence>
<comment type="subcellular location">
    <subcellularLocation>
        <location evidence="1">Cell outer membrane</location>
    </subcellularLocation>
</comment>
<feature type="domain" description="RagB/SusD" evidence="6">
    <location>
        <begin position="272"/>
        <end position="549"/>
    </location>
</feature>
<dbReference type="SUPFAM" id="SSF48452">
    <property type="entry name" value="TPR-like"/>
    <property type="match status" value="1"/>
</dbReference>
<evidence type="ECO:0000256" key="1">
    <source>
        <dbReference type="ARBA" id="ARBA00004442"/>
    </source>
</evidence>
<keyword evidence="3" id="KW-0732">Signal</keyword>
<keyword evidence="9" id="KW-1185">Reference proteome</keyword>
<reference evidence="8" key="1">
    <citation type="journal article" date="2014" name="Int. J. Syst. Evol. Microbiol.">
        <title>Complete genome sequence of Corynebacterium casei LMG S-19264T (=DSM 44701T), isolated from a smear-ripened cheese.</title>
        <authorList>
            <consortium name="US DOE Joint Genome Institute (JGI-PGF)"/>
            <person name="Walter F."/>
            <person name="Albersmeier A."/>
            <person name="Kalinowski J."/>
            <person name="Ruckert C."/>
        </authorList>
    </citation>
    <scope>NUCLEOTIDE SEQUENCE</scope>
    <source>
        <strain evidence="8">CCM 8711</strain>
    </source>
</reference>
<sequence>MTTYKKLFVAITALTAVMSSSCKKDYFNRPPKSTITVDNFYQNAEQVQAATLLLYSAPWFGYCGKSGWSITELSGGNGRTYSADIINFQDFTVTNTNFEISAAWNSLYIEIAQANALINSLPTAVPASVNPSVLTNALGEARLWRALAYFHLVRIFGAVPIIENTFDYIADYQVPRHQIADVYKFIVRDLQFAEANLAPAVRGSASPANARVSSGSASALLAKVYLYMQDYPNARAEAEKVINSKEFKLYGIDVAGKTFADLFLTANNNNEESIVALQWAGNGGYGRGNPFQAAAAYNSQITGTGDGYGQIAPTFDLQDKFDPADLRRKATYMLPGDFYPEINQSKGGYTLPADASSQGTHAQVKKYIVGTPADNGGSGGAQSSANNTYLMRYAEVYLIEAEAIMAGAKTSSDPTALAAINMIRRRAGLPNLTVIDRSGFVTNPNYVQGSNLKGQRWPTNYQDDLLDERRREFAFENDYFFDLMRLDGFNKTDHPIALQIIKQQDKGASDNATPPARYGNGYLTNITSASFVFPIPATETAADTKLLEAPVPYVFK</sequence>
<name>A0A917N045_9SPHI</name>
<dbReference type="Gene3D" id="1.25.40.390">
    <property type="match status" value="1"/>
</dbReference>
<accession>A0A917N045</accession>
<proteinExistence type="inferred from homology"/>
<gene>
    <name evidence="8" type="ORF">GCM10011425_05800</name>
</gene>
<reference evidence="8" key="2">
    <citation type="submission" date="2020-09" db="EMBL/GenBank/DDBJ databases">
        <authorList>
            <person name="Sun Q."/>
            <person name="Sedlacek I."/>
        </authorList>
    </citation>
    <scope>NUCLEOTIDE SEQUENCE</scope>
    <source>
        <strain evidence="8">CCM 8711</strain>
    </source>
</reference>
<evidence type="ECO:0000256" key="4">
    <source>
        <dbReference type="ARBA" id="ARBA00023136"/>
    </source>
</evidence>
<organism evidence="8 9">
    <name type="scientific">Mucilaginibacter galii</name>
    <dbReference type="NCBI Taxonomy" id="2005073"/>
    <lineage>
        <taxon>Bacteria</taxon>
        <taxon>Pseudomonadati</taxon>
        <taxon>Bacteroidota</taxon>
        <taxon>Sphingobacteriia</taxon>
        <taxon>Sphingobacteriales</taxon>
        <taxon>Sphingobacteriaceae</taxon>
        <taxon>Mucilaginibacter</taxon>
    </lineage>
</organism>
<evidence type="ECO:0000256" key="5">
    <source>
        <dbReference type="ARBA" id="ARBA00023237"/>
    </source>
</evidence>
<dbReference type="InterPro" id="IPR033985">
    <property type="entry name" value="SusD-like_N"/>
</dbReference>